<accession>A0A4R4JYA3</accession>
<dbReference type="RefSeq" id="WP_132121784.1">
    <property type="nucleotide sequence ID" value="NZ_SMJU01000019.1"/>
</dbReference>
<proteinExistence type="predicted"/>
<evidence type="ECO:0000313" key="2">
    <source>
        <dbReference type="Proteomes" id="UP000295706"/>
    </source>
</evidence>
<dbReference type="Proteomes" id="UP000295706">
    <property type="component" value="Unassembled WGS sequence"/>
</dbReference>
<gene>
    <name evidence="1" type="ORF">EZE20_21910</name>
</gene>
<organism evidence="1 2">
    <name type="scientific">Arundinibacter roseus</name>
    <dbReference type="NCBI Taxonomy" id="2070510"/>
    <lineage>
        <taxon>Bacteria</taxon>
        <taxon>Pseudomonadati</taxon>
        <taxon>Bacteroidota</taxon>
        <taxon>Cytophagia</taxon>
        <taxon>Cytophagales</taxon>
        <taxon>Spirosomataceae</taxon>
        <taxon>Arundinibacter</taxon>
    </lineage>
</organism>
<name>A0A4R4JYA3_9BACT</name>
<dbReference type="EMBL" id="SMJU01000019">
    <property type="protein sequence ID" value="TDB59814.1"/>
    <property type="molecule type" value="Genomic_DNA"/>
</dbReference>
<evidence type="ECO:0000313" key="1">
    <source>
        <dbReference type="EMBL" id="TDB59814.1"/>
    </source>
</evidence>
<sequence>MGYPAEFYQTFYQYDTLFKVTDTVAKSQVPQLESPVVDPPAEQQQPEVLMTPKIEPPTVVLAPVVPLPKPRSIPEVKVFPALQHRILVLVDEPRQPELLPAEAQLLDKILAATGHASAETDLLNFSYIPKADARSVLAEKSTNYFITFGVPLIRLQIDLLLPPYTPKQVEGIWFLLADPLATIEADKMLKKRLWQALQKMFGLA</sequence>
<protein>
    <submittedName>
        <fullName evidence="1">Uncharacterized protein</fullName>
    </submittedName>
</protein>
<dbReference type="OrthoDB" id="893215at2"/>
<comment type="caution">
    <text evidence="1">The sequence shown here is derived from an EMBL/GenBank/DDBJ whole genome shotgun (WGS) entry which is preliminary data.</text>
</comment>
<dbReference type="AlphaFoldDB" id="A0A4R4JYA3"/>
<reference evidence="1 2" key="1">
    <citation type="submission" date="2019-02" db="EMBL/GenBank/DDBJ databases">
        <title>Arundinibacter roseus gen. nov., sp. nov., a new member of the family Cytophagaceae.</title>
        <authorList>
            <person name="Szuroczki S."/>
            <person name="Khayer B."/>
            <person name="Sproer C."/>
            <person name="Toumi M."/>
            <person name="Szabo A."/>
            <person name="Felfoldi T."/>
            <person name="Schumann P."/>
            <person name="Toth E."/>
        </authorList>
    </citation>
    <scope>NUCLEOTIDE SEQUENCE [LARGE SCALE GENOMIC DNA]</scope>
    <source>
        <strain evidence="1 2">DMA-k-7a</strain>
    </source>
</reference>
<keyword evidence="2" id="KW-1185">Reference proteome</keyword>